<reference evidence="1 2" key="1">
    <citation type="submission" date="2016-10" db="EMBL/GenBank/DDBJ databases">
        <title>Arsenicibacter rosenii gen. nov., sp. nov., an efficient arsenic-methylating bacterium isolated from an arsenic-contaminated paddy soil.</title>
        <authorList>
            <person name="Huang K."/>
        </authorList>
    </citation>
    <scope>NUCLEOTIDE SEQUENCE [LARGE SCALE GENOMIC DNA]</scope>
    <source>
        <strain evidence="1 2">SM-1</strain>
    </source>
</reference>
<proteinExistence type="predicted"/>
<evidence type="ECO:0000313" key="1">
    <source>
        <dbReference type="EMBL" id="OIN55750.1"/>
    </source>
</evidence>
<organism evidence="1 2">
    <name type="scientific">Arsenicibacter rosenii</name>
    <dbReference type="NCBI Taxonomy" id="1750698"/>
    <lineage>
        <taxon>Bacteria</taxon>
        <taxon>Pseudomonadati</taxon>
        <taxon>Bacteroidota</taxon>
        <taxon>Cytophagia</taxon>
        <taxon>Cytophagales</taxon>
        <taxon>Spirosomataceae</taxon>
        <taxon>Arsenicibacter</taxon>
    </lineage>
</organism>
<protein>
    <submittedName>
        <fullName evidence="1">Uncharacterized protein</fullName>
    </submittedName>
</protein>
<dbReference type="EMBL" id="MORL01000038">
    <property type="protein sequence ID" value="OIN55750.1"/>
    <property type="molecule type" value="Genomic_DNA"/>
</dbReference>
<accession>A0A1S2VBF2</accession>
<gene>
    <name evidence="1" type="ORF">BLX24_28455</name>
</gene>
<dbReference type="AlphaFoldDB" id="A0A1S2VBF2"/>
<dbReference type="InterPro" id="IPR027417">
    <property type="entry name" value="P-loop_NTPase"/>
</dbReference>
<keyword evidence="2" id="KW-1185">Reference proteome</keyword>
<dbReference type="SUPFAM" id="SSF52540">
    <property type="entry name" value="P-loop containing nucleoside triphosphate hydrolases"/>
    <property type="match status" value="1"/>
</dbReference>
<evidence type="ECO:0000313" key="2">
    <source>
        <dbReference type="Proteomes" id="UP000181790"/>
    </source>
</evidence>
<dbReference type="Gene3D" id="3.40.50.300">
    <property type="entry name" value="P-loop containing nucleotide triphosphate hydrolases"/>
    <property type="match status" value="1"/>
</dbReference>
<dbReference type="Proteomes" id="UP000181790">
    <property type="component" value="Unassembled WGS sequence"/>
</dbReference>
<sequence length="294" mass="33750">MQDNWKAAVEVARNRAARLRAKYYGQEQDGYKPVKVEARTEDAEAYLRRMSGQPQAPSREHRLSAILGRIEAGRRWIRPQEIGFNDASVIIRRIYQADLTAQEREFSLQPGVGEIFEDIIRYFIGDPESPIPLTKGLFLYGANGVGKSYMLKMFKRFCDVIPIPQMQFQIAQTKEILQAVSDASNLKALNPYKSGGLLLDDLGEEKALKKIYGEAENPMDMLISARYERFIDHGTLTHFTSNLVPEELTRYGTRIYERLNEMTTFISVPGRSYRFDDPVDFEDLPHDPETEKEN</sequence>
<dbReference type="OrthoDB" id="835620at2"/>
<name>A0A1S2VBF2_9BACT</name>
<comment type="caution">
    <text evidence="1">The sequence shown here is derived from an EMBL/GenBank/DDBJ whole genome shotgun (WGS) entry which is preliminary data.</text>
</comment>